<keyword evidence="5" id="KW-0798">TonB box</keyword>
<organism evidence="9">
    <name type="scientific">hydrothermal vent metagenome</name>
    <dbReference type="NCBI Taxonomy" id="652676"/>
    <lineage>
        <taxon>unclassified sequences</taxon>
        <taxon>metagenomes</taxon>
        <taxon>ecological metagenomes</taxon>
    </lineage>
</organism>
<dbReference type="GO" id="GO:0009279">
    <property type="term" value="C:cell outer membrane"/>
    <property type="evidence" value="ECO:0007669"/>
    <property type="project" value="UniProtKB-SubCell"/>
</dbReference>
<dbReference type="PANTHER" id="PTHR30069:SF53">
    <property type="entry name" value="COLICIN I RECEPTOR-RELATED"/>
    <property type="match status" value="1"/>
</dbReference>
<dbReference type="EMBL" id="UOFP01000046">
    <property type="protein sequence ID" value="VAW84448.1"/>
    <property type="molecule type" value="Genomic_DNA"/>
</dbReference>
<feature type="non-terminal residue" evidence="9">
    <location>
        <position position="1"/>
    </location>
</feature>
<evidence type="ECO:0000313" key="9">
    <source>
        <dbReference type="EMBL" id="VAW84448.1"/>
    </source>
</evidence>
<protein>
    <recommendedName>
        <fullName evidence="8">TonB-dependent receptor-like beta-barrel domain-containing protein</fullName>
    </recommendedName>
</protein>
<dbReference type="PROSITE" id="PS52016">
    <property type="entry name" value="TONB_DEPENDENT_REC_3"/>
    <property type="match status" value="1"/>
</dbReference>
<evidence type="ECO:0000256" key="7">
    <source>
        <dbReference type="ARBA" id="ARBA00023237"/>
    </source>
</evidence>
<proteinExistence type="predicted"/>
<dbReference type="Gene3D" id="2.40.170.20">
    <property type="entry name" value="TonB-dependent receptor, beta-barrel domain"/>
    <property type="match status" value="1"/>
</dbReference>
<evidence type="ECO:0000256" key="3">
    <source>
        <dbReference type="ARBA" id="ARBA00022692"/>
    </source>
</evidence>
<evidence type="ECO:0000256" key="1">
    <source>
        <dbReference type="ARBA" id="ARBA00004571"/>
    </source>
</evidence>
<feature type="domain" description="TonB-dependent receptor-like beta-barrel" evidence="8">
    <location>
        <begin position="45"/>
        <end position="404"/>
    </location>
</feature>
<reference evidence="9" key="1">
    <citation type="submission" date="2018-06" db="EMBL/GenBank/DDBJ databases">
        <authorList>
            <person name="Zhirakovskaya E."/>
        </authorList>
    </citation>
    <scope>NUCLEOTIDE SEQUENCE</scope>
</reference>
<dbReference type="Pfam" id="PF00593">
    <property type="entry name" value="TonB_dep_Rec_b-barrel"/>
    <property type="match status" value="1"/>
</dbReference>
<dbReference type="InterPro" id="IPR039426">
    <property type="entry name" value="TonB-dep_rcpt-like"/>
</dbReference>
<evidence type="ECO:0000259" key="8">
    <source>
        <dbReference type="Pfam" id="PF00593"/>
    </source>
</evidence>
<keyword evidence="3" id="KW-0812">Transmembrane</keyword>
<accession>A0A3B0YU57</accession>
<evidence type="ECO:0000256" key="4">
    <source>
        <dbReference type="ARBA" id="ARBA00022729"/>
    </source>
</evidence>
<keyword evidence="2" id="KW-0813">Transport</keyword>
<dbReference type="InterPro" id="IPR000531">
    <property type="entry name" value="Beta-barrel_TonB"/>
</dbReference>
<sequence length="433" mass="49981">AWTPDDKTEIYIAPRYYREKISNNVLSDFIPGVGELKKKKNEDASRFGTTLGVERTLDNGGRLRGWLLRENWRDVTQQDVITTPEIELQRTAEIDTYRAELQWDQPWGENHIFTSGLLLGREVMDQYQGTGQIRAPEVDGEEKRNIEAYLQDDIFVGEQWEIVPGVRVQDDSNFGFYAAPKINAMYTPDWFADVITNVRMGIGRGYRVPNLKERFFIFDHSQLASDPYMLLGNNALQPESSDSYQLGIEFARPGEFHADITLFHNRIKNLINRRINPDKSTPDLRIFDYQNFARAITQGIETTAKYRFSPSFSVNGGITYLEAEDLKTNKPLTGLPEWLVKLGVDYVYKPWGTSLSLRGIYQSEEWVEDYSDVLVQSPAWTTWDIKFNQPLVEGLTLFAGIDNITNEYRNPNDDNDARPYKPRLLYLGLRIEQ</sequence>
<dbReference type="GO" id="GO:0015344">
    <property type="term" value="F:siderophore uptake transmembrane transporter activity"/>
    <property type="evidence" value="ECO:0007669"/>
    <property type="project" value="TreeGrafter"/>
</dbReference>
<evidence type="ECO:0000256" key="2">
    <source>
        <dbReference type="ARBA" id="ARBA00022448"/>
    </source>
</evidence>
<keyword evidence="7" id="KW-0998">Cell outer membrane</keyword>
<dbReference type="GO" id="GO:0044718">
    <property type="term" value="P:siderophore transmembrane transport"/>
    <property type="evidence" value="ECO:0007669"/>
    <property type="project" value="TreeGrafter"/>
</dbReference>
<dbReference type="InterPro" id="IPR036942">
    <property type="entry name" value="Beta-barrel_TonB_sf"/>
</dbReference>
<evidence type="ECO:0000256" key="5">
    <source>
        <dbReference type="ARBA" id="ARBA00023077"/>
    </source>
</evidence>
<keyword evidence="4" id="KW-0732">Signal</keyword>
<dbReference type="SUPFAM" id="SSF56935">
    <property type="entry name" value="Porins"/>
    <property type="match status" value="1"/>
</dbReference>
<gene>
    <name evidence="9" type="ORF">MNBD_GAMMA18-2413</name>
</gene>
<keyword evidence="6" id="KW-0472">Membrane</keyword>
<comment type="subcellular location">
    <subcellularLocation>
        <location evidence="1">Cell outer membrane</location>
        <topology evidence="1">Multi-pass membrane protein</topology>
    </subcellularLocation>
</comment>
<name>A0A3B0YU57_9ZZZZ</name>
<dbReference type="AlphaFoldDB" id="A0A3B0YU57"/>
<evidence type="ECO:0000256" key="6">
    <source>
        <dbReference type="ARBA" id="ARBA00023136"/>
    </source>
</evidence>
<dbReference type="PANTHER" id="PTHR30069">
    <property type="entry name" value="TONB-DEPENDENT OUTER MEMBRANE RECEPTOR"/>
    <property type="match status" value="1"/>
</dbReference>